<dbReference type="Proteomes" id="UP000681343">
    <property type="component" value="Chromosome"/>
</dbReference>
<dbReference type="GO" id="GO:0005509">
    <property type="term" value="F:calcium ion binding"/>
    <property type="evidence" value="ECO:0007669"/>
    <property type="project" value="InterPro"/>
</dbReference>
<gene>
    <name evidence="2" type="ORF">MM35RIKEN_12520</name>
</gene>
<dbReference type="AlphaFoldDB" id="A0A810PT86"/>
<dbReference type="InterPro" id="IPR036388">
    <property type="entry name" value="WH-like_DNA-bd_sf"/>
</dbReference>
<keyword evidence="3" id="KW-1185">Reference proteome</keyword>
<dbReference type="GO" id="GO:0003700">
    <property type="term" value="F:DNA-binding transcription factor activity"/>
    <property type="evidence" value="ECO:0007669"/>
    <property type="project" value="InterPro"/>
</dbReference>
<dbReference type="KEGG" id="vfa:MM35RIKEN_12520"/>
<evidence type="ECO:0000313" key="2">
    <source>
        <dbReference type="EMBL" id="BCK79060.1"/>
    </source>
</evidence>
<accession>A0A810PT86</accession>
<dbReference type="GO" id="GO:0005737">
    <property type="term" value="C:cytoplasm"/>
    <property type="evidence" value="ECO:0007669"/>
    <property type="project" value="InterPro"/>
</dbReference>
<dbReference type="InterPro" id="IPR016032">
    <property type="entry name" value="Sig_transdc_resp-reg_C-effctor"/>
</dbReference>
<name>A0A810PT86_9FIRM</name>
<dbReference type="GO" id="GO:0003677">
    <property type="term" value="F:DNA binding"/>
    <property type="evidence" value="ECO:0007669"/>
    <property type="project" value="InterPro"/>
</dbReference>
<dbReference type="SUPFAM" id="SSF46894">
    <property type="entry name" value="C-terminal effector domain of the bipartite response regulators"/>
    <property type="match status" value="1"/>
</dbReference>
<organism evidence="2 3">
    <name type="scientific">Vescimonas fastidiosa</name>
    <dbReference type="NCBI Taxonomy" id="2714353"/>
    <lineage>
        <taxon>Bacteria</taxon>
        <taxon>Bacillati</taxon>
        <taxon>Bacillota</taxon>
        <taxon>Clostridia</taxon>
        <taxon>Eubacteriales</taxon>
        <taxon>Oscillospiraceae</taxon>
        <taxon>Vescimonas</taxon>
    </lineage>
</organism>
<proteinExistence type="predicted"/>
<dbReference type="RefSeq" id="WP_212820251.1">
    <property type="nucleotide sequence ID" value="NZ_AP023415.1"/>
</dbReference>
<evidence type="ECO:0000313" key="3">
    <source>
        <dbReference type="Proteomes" id="UP000681343"/>
    </source>
</evidence>
<dbReference type="Pfam" id="PF08769">
    <property type="entry name" value="Spo0A_C"/>
    <property type="match status" value="1"/>
</dbReference>
<dbReference type="GO" id="GO:0042173">
    <property type="term" value="P:regulation of sporulation resulting in formation of a cellular spore"/>
    <property type="evidence" value="ECO:0007669"/>
    <property type="project" value="InterPro"/>
</dbReference>
<sequence>MPLVYYVSDLEKNGTLDAERLLRLLGLSGKLSGFYYAVYMLEQVREKPECILLITKRLYRQTAQHFHTSSDCVERNLRTLVQACWRQPDHGLLERIAGHPLSQPPTNTQFIDMLAAYLRSSA</sequence>
<evidence type="ECO:0000259" key="1">
    <source>
        <dbReference type="Pfam" id="PF08769"/>
    </source>
</evidence>
<reference evidence="2" key="1">
    <citation type="submission" date="2020-09" db="EMBL/GenBank/DDBJ databases">
        <title>New species isolated from human feces.</title>
        <authorList>
            <person name="Kitahara M."/>
            <person name="Shigeno Y."/>
            <person name="Shime M."/>
            <person name="Matsumoto Y."/>
            <person name="Nakamura S."/>
            <person name="Motooka D."/>
            <person name="Fukuoka S."/>
            <person name="Nishikawa H."/>
            <person name="Benno Y."/>
        </authorList>
    </citation>
    <scope>NUCLEOTIDE SEQUENCE</scope>
    <source>
        <strain evidence="2">MM35</strain>
    </source>
</reference>
<dbReference type="Gene3D" id="1.10.10.10">
    <property type="entry name" value="Winged helix-like DNA-binding domain superfamily/Winged helix DNA-binding domain"/>
    <property type="match status" value="1"/>
</dbReference>
<feature type="domain" description="Sporulation initiation factor Spo0A C-terminal" evidence="1">
    <location>
        <begin position="20"/>
        <end position="117"/>
    </location>
</feature>
<dbReference type="EMBL" id="AP023415">
    <property type="protein sequence ID" value="BCK79060.1"/>
    <property type="molecule type" value="Genomic_DNA"/>
</dbReference>
<dbReference type="InterPro" id="IPR014879">
    <property type="entry name" value="Spo0A_C"/>
</dbReference>
<protein>
    <recommendedName>
        <fullName evidence="1">Sporulation initiation factor Spo0A C-terminal domain-containing protein</fullName>
    </recommendedName>
</protein>